<keyword evidence="6 10" id="KW-0812">Transmembrane</keyword>
<evidence type="ECO:0000256" key="4">
    <source>
        <dbReference type="ARBA" id="ARBA00022475"/>
    </source>
</evidence>
<keyword evidence="12" id="KW-0966">Cell projection</keyword>
<keyword evidence="5 10" id="KW-0145">Chemotaxis</keyword>
<keyword evidence="7 10" id="KW-0283">Flagellar rotation</keyword>
<gene>
    <name evidence="12" type="ORF">CR938_10645</name>
</gene>
<dbReference type="Pfam" id="PF03748">
    <property type="entry name" value="FliL"/>
    <property type="match status" value="1"/>
</dbReference>
<keyword evidence="10" id="KW-0997">Cell inner membrane</keyword>
<keyword evidence="13" id="KW-1185">Reference proteome</keyword>
<evidence type="ECO:0000256" key="10">
    <source>
        <dbReference type="RuleBase" id="RU364125"/>
    </source>
</evidence>
<comment type="function">
    <text evidence="1 10">Controls the rotational direction of flagella during chemotaxis.</text>
</comment>
<keyword evidence="12" id="KW-0282">Flagellum</keyword>
<dbReference type="OrthoDB" id="5616092at2"/>
<dbReference type="AlphaFoldDB" id="A0A921TDF7"/>
<evidence type="ECO:0000256" key="11">
    <source>
        <dbReference type="SAM" id="MobiDB-lite"/>
    </source>
</evidence>
<dbReference type="GO" id="GO:0005886">
    <property type="term" value="C:plasma membrane"/>
    <property type="evidence" value="ECO:0007669"/>
    <property type="project" value="UniProtKB-SubCell"/>
</dbReference>
<organism evidence="12 13">
    <name type="scientific">Pseudoxanthomonas taiwanensis</name>
    <dbReference type="NCBI Taxonomy" id="176598"/>
    <lineage>
        <taxon>Bacteria</taxon>
        <taxon>Pseudomonadati</taxon>
        <taxon>Pseudomonadota</taxon>
        <taxon>Gammaproteobacteria</taxon>
        <taxon>Lysobacterales</taxon>
        <taxon>Lysobacteraceae</taxon>
        <taxon>Pseudoxanthomonas</taxon>
    </lineage>
</organism>
<dbReference type="PANTHER" id="PTHR35091:SF2">
    <property type="entry name" value="FLAGELLAR PROTEIN FLIL"/>
    <property type="match status" value="1"/>
</dbReference>
<dbReference type="RefSeq" id="WP_162124988.1">
    <property type="nucleotide sequence ID" value="NZ_PDWK01000054.1"/>
</dbReference>
<keyword evidence="9 10" id="KW-0472">Membrane</keyword>
<dbReference type="GO" id="GO:0071978">
    <property type="term" value="P:bacterial-type flagellum-dependent swarming motility"/>
    <property type="evidence" value="ECO:0007669"/>
    <property type="project" value="TreeGrafter"/>
</dbReference>
<evidence type="ECO:0000313" key="12">
    <source>
        <dbReference type="EMBL" id="KAF1688335.1"/>
    </source>
</evidence>
<dbReference type="Proteomes" id="UP000717981">
    <property type="component" value="Unassembled WGS sequence"/>
</dbReference>
<dbReference type="PANTHER" id="PTHR35091">
    <property type="entry name" value="FLAGELLAR PROTEIN FLIL"/>
    <property type="match status" value="1"/>
</dbReference>
<dbReference type="GO" id="GO:0006935">
    <property type="term" value="P:chemotaxis"/>
    <property type="evidence" value="ECO:0007669"/>
    <property type="project" value="UniProtKB-KW"/>
</dbReference>
<evidence type="ECO:0000256" key="1">
    <source>
        <dbReference type="ARBA" id="ARBA00002254"/>
    </source>
</evidence>
<evidence type="ECO:0000256" key="7">
    <source>
        <dbReference type="ARBA" id="ARBA00022779"/>
    </source>
</evidence>
<evidence type="ECO:0000256" key="6">
    <source>
        <dbReference type="ARBA" id="ARBA00022692"/>
    </source>
</evidence>
<reference evidence="12" key="1">
    <citation type="submission" date="2017-10" db="EMBL/GenBank/DDBJ databases">
        <title>Whole genome sequencing of members of genus Pseudoxanthomonas.</title>
        <authorList>
            <person name="Kumar S."/>
            <person name="Bansal K."/>
            <person name="Kaur A."/>
            <person name="Patil P."/>
            <person name="Sharma S."/>
            <person name="Patil P.B."/>
        </authorList>
    </citation>
    <scope>NUCLEOTIDE SEQUENCE</scope>
    <source>
        <strain evidence="12">DSM 22914</strain>
    </source>
</reference>
<keyword evidence="8 10" id="KW-1133">Transmembrane helix</keyword>
<keyword evidence="12" id="KW-0969">Cilium</keyword>
<dbReference type="InterPro" id="IPR005503">
    <property type="entry name" value="FliL"/>
</dbReference>
<keyword evidence="4" id="KW-1003">Cell membrane</keyword>
<accession>A0A921TDF7</accession>
<comment type="caution">
    <text evidence="12">The sequence shown here is derived from an EMBL/GenBank/DDBJ whole genome shotgun (WGS) entry which is preliminary data.</text>
</comment>
<evidence type="ECO:0000256" key="2">
    <source>
        <dbReference type="ARBA" id="ARBA00004162"/>
    </source>
</evidence>
<name>A0A921TDF7_9GAMM</name>
<proteinExistence type="inferred from homology"/>
<feature type="region of interest" description="Disordered" evidence="11">
    <location>
        <begin position="1"/>
        <end position="25"/>
    </location>
</feature>
<dbReference type="GO" id="GO:0009425">
    <property type="term" value="C:bacterial-type flagellum basal body"/>
    <property type="evidence" value="ECO:0007669"/>
    <property type="project" value="InterPro"/>
</dbReference>
<sequence>MPAPADKTSRSQPAKATAPAQSGGGLRSKLPTILSALALLVAAVSAAGWFISSRKAPEPAAAPAAAGLPAQAQYMALEPPFVVNLAASEDGPHYLQVEIQLVTRDTNALANLERHAPAIRARLLMLLAQQSAADIADRAGKERLQKEALEEVQKLMRAETGNPSAEDLLFTSFVTQ</sequence>
<comment type="similarity">
    <text evidence="3 10">Belongs to the FliL family.</text>
</comment>
<comment type="subcellular location">
    <subcellularLocation>
        <location evidence="10">Cell inner membrane</location>
    </subcellularLocation>
    <subcellularLocation>
        <location evidence="2">Cell membrane</location>
        <topology evidence="2">Single-pass membrane protein</topology>
    </subcellularLocation>
</comment>
<dbReference type="EMBL" id="PDWK01000054">
    <property type="protein sequence ID" value="KAF1688335.1"/>
    <property type="molecule type" value="Genomic_DNA"/>
</dbReference>
<evidence type="ECO:0000256" key="9">
    <source>
        <dbReference type="ARBA" id="ARBA00023136"/>
    </source>
</evidence>
<evidence type="ECO:0000256" key="5">
    <source>
        <dbReference type="ARBA" id="ARBA00022500"/>
    </source>
</evidence>
<protein>
    <recommendedName>
        <fullName evidence="10">Flagellar protein FliL</fullName>
    </recommendedName>
</protein>
<evidence type="ECO:0000256" key="8">
    <source>
        <dbReference type="ARBA" id="ARBA00022989"/>
    </source>
</evidence>
<evidence type="ECO:0000256" key="3">
    <source>
        <dbReference type="ARBA" id="ARBA00008281"/>
    </source>
</evidence>
<feature type="transmembrane region" description="Helical" evidence="10">
    <location>
        <begin position="32"/>
        <end position="51"/>
    </location>
</feature>
<evidence type="ECO:0000313" key="13">
    <source>
        <dbReference type="Proteomes" id="UP000717981"/>
    </source>
</evidence>